<keyword evidence="1" id="KW-0238">DNA-binding</keyword>
<feature type="region of interest" description="Disordered" evidence="2">
    <location>
        <begin position="267"/>
        <end position="290"/>
    </location>
</feature>
<name>D9CJ00_VOLCA</name>
<evidence type="ECO:0000256" key="2">
    <source>
        <dbReference type="SAM" id="MobiDB-lite"/>
    </source>
</evidence>
<dbReference type="Gene3D" id="1.10.30.10">
    <property type="entry name" value="High mobility group box domain"/>
    <property type="match status" value="1"/>
</dbReference>
<evidence type="ECO:0000313" key="4">
    <source>
        <dbReference type="EMBL" id="ADI46859.1"/>
    </source>
</evidence>
<evidence type="ECO:0000256" key="1">
    <source>
        <dbReference type="PROSITE-ProRule" id="PRU00267"/>
    </source>
</evidence>
<organism evidence="4">
    <name type="scientific">Volvox carteri f. nagariensis</name>
    <dbReference type="NCBI Taxonomy" id="3068"/>
    <lineage>
        <taxon>Eukaryota</taxon>
        <taxon>Viridiplantae</taxon>
        <taxon>Chlorophyta</taxon>
        <taxon>core chlorophytes</taxon>
        <taxon>Chlorophyceae</taxon>
        <taxon>CS clade</taxon>
        <taxon>Chlamydomonadales</taxon>
        <taxon>Volvocaceae</taxon>
        <taxon>Volvox</taxon>
    </lineage>
</organism>
<dbReference type="AlphaFoldDB" id="D9CJ00"/>
<reference evidence="4" key="1">
    <citation type="journal article" date="2010" name="Science">
        <title>Evolution of an expanded sex-determining locus in Volvox.</title>
        <authorList>
            <person name="Ferris P."/>
            <person name="Olson B.J."/>
            <person name="De Hoff P.L."/>
            <person name="Douglass S."/>
            <person name="Casero D."/>
            <person name="Prochnik S."/>
            <person name="Geng S."/>
            <person name="Rai R."/>
            <person name="Grimwood J."/>
            <person name="Schmutz J."/>
            <person name="Nishii I."/>
            <person name="Hamaji T."/>
            <person name="Nozaki H."/>
            <person name="Pellegrini M."/>
            <person name="Umen J.G."/>
        </authorList>
    </citation>
    <scope>NUCLEOTIDE SEQUENCE</scope>
    <source>
        <strain evidence="4">Eve</strain>
    </source>
</reference>
<dbReference type="PROSITE" id="PS50118">
    <property type="entry name" value="HMG_BOX_2"/>
    <property type="match status" value="1"/>
</dbReference>
<dbReference type="EMBL" id="GU784915">
    <property type="protein sequence ID" value="ADI46859.1"/>
    <property type="molecule type" value="Genomic_DNA"/>
</dbReference>
<feature type="region of interest" description="Disordered" evidence="2">
    <location>
        <begin position="1"/>
        <end position="49"/>
    </location>
</feature>
<gene>
    <name evidence="4" type="primary">HMG1f</name>
</gene>
<dbReference type="InterPro" id="IPR036910">
    <property type="entry name" value="HMG_box_dom_sf"/>
</dbReference>
<feature type="domain" description="HMG box" evidence="3">
    <location>
        <begin position="213"/>
        <end position="275"/>
    </location>
</feature>
<dbReference type="GO" id="GO:0005634">
    <property type="term" value="C:nucleus"/>
    <property type="evidence" value="ECO:0007669"/>
    <property type="project" value="UniProtKB-UniRule"/>
</dbReference>
<proteinExistence type="predicted"/>
<dbReference type="SUPFAM" id="SSF47095">
    <property type="entry name" value="HMG-box"/>
    <property type="match status" value="1"/>
</dbReference>
<protein>
    <submittedName>
        <fullName evidence="4">HMG1f</fullName>
    </submittedName>
</protein>
<evidence type="ECO:0000259" key="3">
    <source>
        <dbReference type="PROSITE" id="PS50118"/>
    </source>
</evidence>
<feature type="compositionally biased region" description="Basic and acidic residues" evidence="2">
    <location>
        <begin position="1"/>
        <end position="18"/>
    </location>
</feature>
<keyword evidence="1" id="KW-0539">Nucleus</keyword>
<dbReference type="GO" id="GO:0003677">
    <property type="term" value="F:DNA binding"/>
    <property type="evidence" value="ECO:0007669"/>
    <property type="project" value="UniProtKB-UniRule"/>
</dbReference>
<dbReference type="SMART" id="SM00398">
    <property type="entry name" value="HMG"/>
    <property type="match status" value="1"/>
</dbReference>
<sequence>MRQLEKDGSFDTYVRADRPAMFQSPVQKSGRRRRAAATDAAAAREDRQGAAMLPASQGAAPVPQGVGGALVGAAGMPMSSGTAAVMSPVSLGGRQGAAMLPASQGVGGALVGAAGMPMSSGTAAVMSPVSLGGRQGAAMLPASQGSHMAGVAMAGTAHLSVGQFLQLLVRGNAGGDGQLLAAIAAQPPGPQFTATGAPLRTSTVPLVEDRGLPKKPNNAFTEFCREMRAVPGQQGLQLAALSRLWASLPDNERKKYFDAYEVAKRVYDAQVPPPPSKKRKKGDGGGPKGG</sequence>
<accession>D9CJ00</accession>
<dbReference type="InterPro" id="IPR009071">
    <property type="entry name" value="HMG_box_dom"/>
</dbReference>
<feature type="DNA-binding region" description="HMG box" evidence="1">
    <location>
        <begin position="213"/>
        <end position="275"/>
    </location>
</feature>